<accession>A0A6G1H9V3</accession>
<dbReference type="AlphaFoldDB" id="A0A6G1H9V3"/>
<evidence type="ECO:0000313" key="2">
    <source>
        <dbReference type="Proteomes" id="UP000800041"/>
    </source>
</evidence>
<dbReference type="EMBL" id="ML977144">
    <property type="protein sequence ID" value="KAF1989834.1"/>
    <property type="molecule type" value="Genomic_DNA"/>
</dbReference>
<name>A0A6G1H9V3_9PEZI</name>
<dbReference type="Proteomes" id="UP000800041">
    <property type="component" value="Unassembled WGS sequence"/>
</dbReference>
<evidence type="ECO:0000313" key="1">
    <source>
        <dbReference type="EMBL" id="KAF1989834.1"/>
    </source>
</evidence>
<organism evidence="1 2">
    <name type="scientific">Aulographum hederae CBS 113979</name>
    <dbReference type="NCBI Taxonomy" id="1176131"/>
    <lineage>
        <taxon>Eukaryota</taxon>
        <taxon>Fungi</taxon>
        <taxon>Dikarya</taxon>
        <taxon>Ascomycota</taxon>
        <taxon>Pezizomycotina</taxon>
        <taxon>Dothideomycetes</taxon>
        <taxon>Pleosporomycetidae</taxon>
        <taxon>Aulographales</taxon>
        <taxon>Aulographaceae</taxon>
    </lineage>
</organism>
<gene>
    <name evidence="1" type="ORF">K402DRAFT_264472</name>
</gene>
<reference evidence="1" key="1">
    <citation type="journal article" date="2020" name="Stud. Mycol.">
        <title>101 Dothideomycetes genomes: a test case for predicting lifestyles and emergence of pathogens.</title>
        <authorList>
            <person name="Haridas S."/>
            <person name="Albert R."/>
            <person name="Binder M."/>
            <person name="Bloem J."/>
            <person name="Labutti K."/>
            <person name="Salamov A."/>
            <person name="Andreopoulos B."/>
            <person name="Baker S."/>
            <person name="Barry K."/>
            <person name="Bills G."/>
            <person name="Bluhm B."/>
            <person name="Cannon C."/>
            <person name="Castanera R."/>
            <person name="Culley D."/>
            <person name="Daum C."/>
            <person name="Ezra D."/>
            <person name="Gonzalez J."/>
            <person name="Henrissat B."/>
            <person name="Kuo A."/>
            <person name="Liang C."/>
            <person name="Lipzen A."/>
            <person name="Lutzoni F."/>
            <person name="Magnuson J."/>
            <person name="Mondo S."/>
            <person name="Nolan M."/>
            <person name="Ohm R."/>
            <person name="Pangilinan J."/>
            <person name="Park H.-J."/>
            <person name="Ramirez L."/>
            <person name="Alfaro M."/>
            <person name="Sun H."/>
            <person name="Tritt A."/>
            <person name="Yoshinaga Y."/>
            <person name="Zwiers L.-H."/>
            <person name="Turgeon B."/>
            <person name="Goodwin S."/>
            <person name="Spatafora J."/>
            <person name="Crous P."/>
            <person name="Grigoriev I."/>
        </authorList>
    </citation>
    <scope>NUCLEOTIDE SEQUENCE</scope>
    <source>
        <strain evidence="1">CBS 113979</strain>
    </source>
</reference>
<keyword evidence="2" id="KW-1185">Reference proteome</keyword>
<sequence>MARLPGILSNRSPFTEQNEVASWISRFCACFSENPLMGRRLLRSGICCDYIEVGIHWCTTTYRHLRVGQPSLALRRIDLAGLCSHTRKLMSIPMPASVLGCDTCIRGGVGTGTRSFCIVLQPILSFPSFYFSNPTPSFPSSLPLPFSPTLPFLSSPTLPLLSSPTLLPLFSHFSNSLLHIPTSHPLFPSFHPSFFFAGGWISGLLYFSSPHARDESLFPTGFLTGRLRTKCIVRFLFPVITPSKEA</sequence>
<proteinExistence type="predicted"/>
<protein>
    <submittedName>
        <fullName evidence="1">Uncharacterized protein</fullName>
    </submittedName>
</protein>